<comment type="function">
    <text evidence="5">Involved in nucleolar processing of pre-18S ribosomal RNA.</text>
</comment>
<proteinExistence type="inferred from homology"/>
<feature type="compositionally biased region" description="Basic and acidic residues" evidence="7">
    <location>
        <begin position="19"/>
        <end position="29"/>
    </location>
</feature>
<dbReference type="PANTHER" id="PTHR12838">
    <property type="entry name" value="U3 SMALL NUCLEOLAR RNA-ASSOCIATED PROTEIN 11"/>
    <property type="match status" value="1"/>
</dbReference>
<dbReference type="EMBL" id="CALOZG010000075">
    <property type="protein sequence ID" value="CAH4036611.1"/>
    <property type="molecule type" value="Genomic_DNA"/>
</dbReference>
<name>A0A9P0TUX5_PIEBR</name>
<dbReference type="Proteomes" id="UP001152562">
    <property type="component" value="Unassembled WGS sequence"/>
</dbReference>
<accession>A0A9P0TUX5</accession>
<feature type="region of interest" description="Disordered" evidence="7">
    <location>
        <begin position="1"/>
        <end position="29"/>
    </location>
</feature>
<dbReference type="InterPro" id="IPR007144">
    <property type="entry name" value="SSU_processome_Utp11"/>
</dbReference>
<evidence type="ECO:0000313" key="9">
    <source>
        <dbReference type="Proteomes" id="UP001152562"/>
    </source>
</evidence>
<evidence type="ECO:0000256" key="5">
    <source>
        <dbReference type="PIRNR" id="PIRNR015952"/>
    </source>
</evidence>
<dbReference type="PIRSF" id="PIRSF015952">
    <property type="entry name" value="U3snoRNP11"/>
    <property type="match status" value="1"/>
</dbReference>
<organism evidence="8 9">
    <name type="scientific">Pieris brassicae</name>
    <name type="common">White butterfly</name>
    <name type="synonym">Large white butterfly</name>
    <dbReference type="NCBI Taxonomy" id="7116"/>
    <lineage>
        <taxon>Eukaryota</taxon>
        <taxon>Metazoa</taxon>
        <taxon>Ecdysozoa</taxon>
        <taxon>Arthropoda</taxon>
        <taxon>Hexapoda</taxon>
        <taxon>Insecta</taxon>
        <taxon>Pterygota</taxon>
        <taxon>Neoptera</taxon>
        <taxon>Endopterygota</taxon>
        <taxon>Lepidoptera</taxon>
        <taxon>Glossata</taxon>
        <taxon>Ditrysia</taxon>
        <taxon>Papilionoidea</taxon>
        <taxon>Pieridae</taxon>
        <taxon>Pierinae</taxon>
        <taxon>Pieris</taxon>
    </lineage>
</organism>
<dbReference type="PANTHER" id="PTHR12838:SF0">
    <property type="entry name" value="U3 SMALL NUCLEOLAR RNA-ASSOCIATED PROTEIN 11-RELATED"/>
    <property type="match status" value="1"/>
</dbReference>
<gene>
    <name evidence="8" type="ORF">PIBRA_LOCUS12386</name>
</gene>
<evidence type="ECO:0000313" key="8">
    <source>
        <dbReference type="EMBL" id="CAH4036611.1"/>
    </source>
</evidence>
<evidence type="ECO:0000256" key="2">
    <source>
        <dbReference type="ARBA" id="ARBA00008105"/>
    </source>
</evidence>
<comment type="caution">
    <text evidence="8">The sequence shown here is derived from an EMBL/GenBank/DDBJ whole genome shotgun (WGS) entry which is preliminary data.</text>
</comment>
<keyword evidence="9" id="KW-1185">Reference proteome</keyword>
<dbReference type="GO" id="GO:0006364">
    <property type="term" value="P:rRNA processing"/>
    <property type="evidence" value="ECO:0007669"/>
    <property type="project" value="UniProtKB-UniRule"/>
</dbReference>
<protein>
    <recommendedName>
        <fullName evidence="5">U3 small nucleolar RNA-associated protein 11</fullName>
        <shortName evidence="5">U3 snoRNA-associated protein 11</shortName>
    </recommendedName>
</protein>
<dbReference type="Pfam" id="PF03998">
    <property type="entry name" value="Utp11"/>
    <property type="match status" value="1"/>
</dbReference>
<reference evidence="8" key="1">
    <citation type="submission" date="2022-05" db="EMBL/GenBank/DDBJ databases">
        <authorList>
            <person name="Okamura Y."/>
        </authorList>
    </citation>
    <scope>NUCLEOTIDE SEQUENCE</scope>
</reference>
<sequence length="252" mass="30161">MSSWKKAAKANQKTHRERHQPESRKHLGLLEKKKDYKKRADDYHEKGETLKLIRKRALDKNPDEFYFHMINSRVKEGVHHELEKDDEHSVEQIKLMQTQDIKYINMKRTMESRRIQRLQSQLHMSEIADSTSNTHMFFVDEGEEKDFDIAKRLDTHPALINRKSNRPRLSDLNKLSLPEIDEKTLKSAKKSKEETYKELSKRIDREKHLTVTQQKMELKRHLHDAKYMKPKKVQRGTAVSAPVYKFQYNRKK</sequence>
<evidence type="ECO:0000256" key="4">
    <source>
        <dbReference type="ARBA" id="ARBA00023242"/>
    </source>
</evidence>
<evidence type="ECO:0000256" key="6">
    <source>
        <dbReference type="SAM" id="Coils"/>
    </source>
</evidence>
<comment type="similarity">
    <text evidence="2 5">Belongs to the UTP11 family.</text>
</comment>
<evidence type="ECO:0000256" key="3">
    <source>
        <dbReference type="ARBA" id="ARBA00022552"/>
    </source>
</evidence>
<keyword evidence="6" id="KW-0175">Coiled coil</keyword>
<comment type="subunit">
    <text evidence="5">Component of the ribosomal small subunit (SSU) processome.</text>
</comment>
<comment type="subcellular location">
    <subcellularLocation>
        <location evidence="1 5">Nucleus</location>
        <location evidence="1 5">Nucleolus</location>
    </subcellularLocation>
</comment>
<evidence type="ECO:0000256" key="1">
    <source>
        <dbReference type="ARBA" id="ARBA00004604"/>
    </source>
</evidence>
<dbReference type="AlphaFoldDB" id="A0A9P0TUX5"/>
<keyword evidence="4 5" id="KW-0539">Nucleus</keyword>
<feature type="compositionally biased region" description="Basic residues" evidence="7">
    <location>
        <begin position="1"/>
        <end position="18"/>
    </location>
</feature>
<evidence type="ECO:0000256" key="7">
    <source>
        <dbReference type="SAM" id="MobiDB-lite"/>
    </source>
</evidence>
<keyword evidence="3 5" id="KW-0698">rRNA processing</keyword>
<feature type="coiled-coil region" evidence="6">
    <location>
        <begin position="182"/>
        <end position="209"/>
    </location>
</feature>
<dbReference type="GO" id="GO:0032040">
    <property type="term" value="C:small-subunit processome"/>
    <property type="evidence" value="ECO:0007669"/>
    <property type="project" value="UniProtKB-UniRule"/>
</dbReference>